<keyword evidence="2" id="KW-1185">Reference proteome</keyword>
<name>A0A553I0I2_9PEZI</name>
<reference evidence="2" key="1">
    <citation type="submission" date="2019-06" db="EMBL/GenBank/DDBJ databases">
        <title>Draft genome sequence of the griseofulvin-producing fungus Xylaria cubensis strain G536.</title>
        <authorList>
            <person name="Mead M.E."/>
            <person name="Raja H.A."/>
            <person name="Steenwyk J.L."/>
            <person name="Knowles S.L."/>
            <person name="Oberlies N.H."/>
            <person name="Rokas A."/>
        </authorList>
    </citation>
    <scope>NUCLEOTIDE SEQUENCE [LARGE SCALE GENOMIC DNA]</scope>
    <source>
        <strain evidence="2">G536</strain>
    </source>
</reference>
<comment type="caution">
    <text evidence="1">The sequence shown here is derived from an EMBL/GenBank/DDBJ whole genome shotgun (WGS) entry which is preliminary data.</text>
</comment>
<proteinExistence type="predicted"/>
<dbReference type="Proteomes" id="UP000319160">
    <property type="component" value="Unassembled WGS sequence"/>
</dbReference>
<dbReference type="AlphaFoldDB" id="A0A553I0I2"/>
<evidence type="ECO:0000313" key="1">
    <source>
        <dbReference type="EMBL" id="TRX93706.1"/>
    </source>
</evidence>
<accession>A0A553I0I2</accession>
<dbReference type="EMBL" id="VFLP01000027">
    <property type="protein sequence ID" value="TRX93706.1"/>
    <property type="molecule type" value="Genomic_DNA"/>
</dbReference>
<dbReference type="OrthoDB" id="4140562at2759"/>
<protein>
    <submittedName>
        <fullName evidence="1">Uncharacterized protein</fullName>
    </submittedName>
</protein>
<gene>
    <name evidence="1" type="ORF">FHL15_005382</name>
</gene>
<evidence type="ECO:0000313" key="2">
    <source>
        <dbReference type="Proteomes" id="UP000319160"/>
    </source>
</evidence>
<organism evidence="1 2">
    <name type="scientific">Xylaria flabelliformis</name>
    <dbReference type="NCBI Taxonomy" id="2512241"/>
    <lineage>
        <taxon>Eukaryota</taxon>
        <taxon>Fungi</taxon>
        <taxon>Dikarya</taxon>
        <taxon>Ascomycota</taxon>
        <taxon>Pezizomycotina</taxon>
        <taxon>Sordariomycetes</taxon>
        <taxon>Xylariomycetidae</taxon>
        <taxon>Xylariales</taxon>
        <taxon>Xylariaceae</taxon>
        <taxon>Xylaria</taxon>
    </lineage>
</organism>
<sequence>METLEETFARLQAAYETYDHSNGAGICALNLRLREQLKQYAASEQLSVNQDSAGSIGITKPGRDPTLAAIALSFPLDGCGKSWFISAFHVFNLLRADDLQCDVTLLGWSSMGERLIGRDIWIASDAKKGSALPILSQLERFSDLAHPSTITFSAIIEVREDAAVVTEVAGTPILVDTAKEHIGARGQLKATVLERRAIRAPELRVVGMEADVVTRELVKHYSEYLAALFENFD</sequence>